<keyword evidence="4" id="KW-0808">Transferase</keyword>
<evidence type="ECO:0000256" key="4">
    <source>
        <dbReference type="ARBA" id="ARBA00022679"/>
    </source>
</evidence>
<evidence type="ECO:0000256" key="5">
    <source>
        <dbReference type="ARBA" id="ARBA00022692"/>
    </source>
</evidence>
<dbReference type="Pfam" id="PF02434">
    <property type="entry name" value="Fringe"/>
    <property type="match status" value="1"/>
</dbReference>
<evidence type="ECO:0000256" key="7">
    <source>
        <dbReference type="ARBA" id="ARBA00022989"/>
    </source>
</evidence>
<evidence type="ECO:0000256" key="6">
    <source>
        <dbReference type="ARBA" id="ARBA00022968"/>
    </source>
</evidence>
<feature type="compositionally biased region" description="Basic residues" evidence="10">
    <location>
        <begin position="392"/>
        <end position="401"/>
    </location>
</feature>
<evidence type="ECO:0000256" key="3">
    <source>
        <dbReference type="ARBA" id="ARBA00022676"/>
    </source>
</evidence>
<evidence type="ECO:0000259" key="12">
    <source>
        <dbReference type="Pfam" id="PF02434"/>
    </source>
</evidence>
<evidence type="ECO:0000313" key="13">
    <source>
        <dbReference type="EMBL" id="JAT87135.1"/>
    </source>
</evidence>
<evidence type="ECO:0000256" key="2">
    <source>
        <dbReference type="ARBA" id="ARBA00008661"/>
    </source>
</evidence>
<dbReference type="GO" id="GO:0012505">
    <property type="term" value="C:endomembrane system"/>
    <property type="evidence" value="ECO:0007669"/>
    <property type="project" value="UniProtKB-SubCell"/>
</dbReference>
<sequence length="441" mass="50508">MGGRTMIKAAAVLITLGYCSLLVYQVGATYNSIESRPGQVNSIGSIESRPGHMHLVEFDNVLLKTLSSGQNKTKTEVSETDENNSKKKPIKVLQLTESNDGLLVKPILSEFNNKGENKIVLSDIFISVKTSTAYENTRLPIILKTWFQLAKEQIWFFTDVANATQQRMAGGHIISTKCHQGHQLLPLCCKTAQEYDTFLKSGKKWFCHFDDDNYVNVPQLVKVLQRYDPQKDWYLGRNSISYPLKMGKTISKKKRLYFSFMFATFGAGVCISRSLALKMIPIASANRFIGLCHRIKMPDDVTMGYIIEVLVKQKLTIVPEFHSHLENLKTMNPETFRDQISLSYSSDNTVNVSGFDNVTDPTRIYSLHCTLFPYFDICRNRDTIPLPPTPTRRPKKRKKKIKLNEKMYYYKYQRKRTPRESDEDEDSPVNAYRNVTTSKID</sequence>
<dbReference type="GO" id="GO:0016757">
    <property type="term" value="F:glycosyltransferase activity"/>
    <property type="evidence" value="ECO:0007669"/>
    <property type="project" value="UniProtKB-KW"/>
</dbReference>
<reference evidence="13" key="1">
    <citation type="submission" date="2015-09" db="EMBL/GenBank/DDBJ databases">
        <title>De novo assembly of Pectinophora gossypiella (Pink Bollworm) gut transcriptome.</title>
        <authorList>
            <person name="Tassone E.E."/>
        </authorList>
    </citation>
    <scope>NUCLEOTIDE SEQUENCE</scope>
</reference>
<keyword evidence="8 11" id="KW-0472">Membrane</keyword>
<feature type="transmembrane region" description="Helical" evidence="11">
    <location>
        <begin position="256"/>
        <end position="276"/>
    </location>
</feature>
<dbReference type="Gene3D" id="3.90.550.50">
    <property type="match status" value="1"/>
</dbReference>
<evidence type="ECO:0000256" key="8">
    <source>
        <dbReference type="ARBA" id="ARBA00023136"/>
    </source>
</evidence>
<dbReference type="AlphaFoldDB" id="A0A1E1WJH4"/>
<keyword evidence="5 11" id="KW-0812">Transmembrane</keyword>
<evidence type="ECO:0000256" key="1">
    <source>
        <dbReference type="ARBA" id="ARBA00004606"/>
    </source>
</evidence>
<dbReference type="OrthoDB" id="8959630at2759"/>
<organism evidence="13">
    <name type="scientific">Pectinophora gossypiella</name>
    <name type="common">Cotton pink bollworm</name>
    <name type="synonym">Depressaria gossypiella</name>
    <dbReference type="NCBI Taxonomy" id="13191"/>
    <lineage>
        <taxon>Eukaryota</taxon>
        <taxon>Metazoa</taxon>
        <taxon>Ecdysozoa</taxon>
        <taxon>Arthropoda</taxon>
        <taxon>Hexapoda</taxon>
        <taxon>Insecta</taxon>
        <taxon>Pterygota</taxon>
        <taxon>Neoptera</taxon>
        <taxon>Endopterygota</taxon>
        <taxon>Lepidoptera</taxon>
        <taxon>Glossata</taxon>
        <taxon>Ditrysia</taxon>
        <taxon>Gelechioidea</taxon>
        <taxon>Gelechiidae</taxon>
        <taxon>Apatetrinae</taxon>
        <taxon>Pectinophora</taxon>
    </lineage>
</organism>
<dbReference type="EMBL" id="GDQN01003919">
    <property type="protein sequence ID" value="JAT87135.1"/>
    <property type="molecule type" value="Transcribed_RNA"/>
</dbReference>
<evidence type="ECO:0000256" key="11">
    <source>
        <dbReference type="SAM" id="Phobius"/>
    </source>
</evidence>
<name>A0A1E1WJH4_PECGO</name>
<feature type="region of interest" description="Disordered" evidence="10">
    <location>
        <begin position="383"/>
        <end position="441"/>
    </location>
</feature>
<evidence type="ECO:0000256" key="10">
    <source>
        <dbReference type="SAM" id="MobiDB-lite"/>
    </source>
</evidence>
<accession>A0A1E1WJH4</accession>
<protein>
    <recommendedName>
        <fullName evidence="12">Fringe-like glycosyltransferase domain-containing protein</fullName>
    </recommendedName>
</protein>
<dbReference type="GO" id="GO:0016020">
    <property type="term" value="C:membrane"/>
    <property type="evidence" value="ECO:0007669"/>
    <property type="project" value="UniProtKB-SubCell"/>
</dbReference>
<comment type="subcellular location">
    <subcellularLocation>
        <location evidence="9">Endomembrane system</location>
        <topology evidence="9">Single-pass membrane protein</topology>
    </subcellularLocation>
    <subcellularLocation>
        <location evidence="1">Membrane</location>
        <topology evidence="1">Single-pass type II membrane protein</topology>
    </subcellularLocation>
</comment>
<keyword evidence="3" id="KW-0328">Glycosyltransferase</keyword>
<keyword evidence="7 11" id="KW-1133">Transmembrane helix</keyword>
<dbReference type="PANTHER" id="PTHR10811">
    <property type="entry name" value="FRINGE-RELATED"/>
    <property type="match status" value="1"/>
</dbReference>
<keyword evidence="6" id="KW-0735">Signal-anchor</keyword>
<evidence type="ECO:0000256" key="9">
    <source>
        <dbReference type="ARBA" id="ARBA00037847"/>
    </source>
</evidence>
<feature type="domain" description="Fringe-like glycosyltransferase" evidence="12">
    <location>
        <begin position="118"/>
        <end position="363"/>
    </location>
</feature>
<dbReference type="InterPro" id="IPR003378">
    <property type="entry name" value="Fringe-like_glycosylTrfase"/>
</dbReference>
<proteinExistence type="inferred from homology"/>
<gene>
    <name evidence="13" type="ORF">g.8924</name>
</gene>
<comment type="similarity">
    <text evidence="2">Belongs to the glycosyltransferase 31 family.</text>
</comment>